<evidence type="ECO:0000313" key="3">
    <source>
        <dbReference type="Proteomes" id="UP000828390"/>
    </source>
</evidence>
<reference evidence="2" key="2">
    <citation type="submission" date="2020-11" db="EMBL/GenBank/DDBJ databases">
        <authorList>
            <person name="McCartney M.A."/>
            <person name="Auch B."/>
            <person name="Kono T."/>
            <person name="Mallez S."/>
            <person name="Becker A."/>
            <person name="Gohl D.M."/>
            <person name="Silverstein K.A.T."/>
            <person name="Koren S."/>
            <person name="Bechman K.B."/>
            <person name="Herman A."/>
            <person name="Abrahante J.E."/>
            <person name="Garbe J."/>
        </authorList>
    </citation>
    <scope>NUCLEOTIDE SEQUENCE</scope>
    <source>
        <strain evidence="2">Duluth1</strain>
        <tissue evidence="2">Whole animal</tissue>
    </source>
</reference>
<gene>
    <name evidence="2" type="ORF">DPMN_051348</name>
</gene>
<keyword evidence="1" id="KW-0175">Coiled coil</keyword>
<feature type="coiled-coil region" evidence="1">
    <location>
        <begin position="16"/>
        <end position="43"/>
    </location>
</feature>
<evidence type="ECO:0000256" key="1">
    <source>
        <dbReference type="SAM" id="Coils"/>
    </source>
</evidence>
<dbReference type="EMBL" id="JAIWYP010000012">
    <property type="protein sequence ID" value="KAH3725504.1"/>
    <property type="molecule type" value="Genomic_DNA"/>
</dbReference>
<name>A0A9D4CIY8_DREPO</name>
<evidence type="ECO:0000313" key="2">
    <source>
        <dbReference type="EMBL" id="KAH3725504.1"/>
    </source>
</evidence>
<proteinExistence type="predicted"/>
<comment type="caution">
    <text evidence="2">The sequence shown here is derived from an EMBL/GenBank/DDBJ whole genome shotgun (WGS) entry which is preliminary data.</text>
</comment>
<sequence>MIFLLCESIVGRLSEASCQTEKIDAIEKELKQTREDVRSIKQRQSGISTLLYDIPPFYHEKSLTVDELESGGWKMVFRATSSNGQSVYDAWVKGTGTSDVKPLTMSRSLTSHYRDPALDTWNNLAIKYAKFALYKGNSEVAYVIFNGSGSSNTG</sequence>
<organism evidence="2 3">
    <name type="scientific">Dreissena polymorpha</name>
    <name type="common">Zebra mussel</name>
    <name type="synonym">Mytilus polymorpha</name>
    <dbReference type="NCBI Taxonomy" id="45954"/>
    <lineage>
        <taxon>Eukaryota</taxon>
        <taxon>Metazoa</taxon>
        <taxon>Spiralia</taxon>
        <taxon>Lophotrochozoa</taxon>
        <taxon>Mollusca</taxon>
        <taxon>Bivalvia</taxon>
        <taxon>Autobranchia</taxon>
        <taxon>Heteroconchia</taxon>
        <taxon>Euheterodonta</taxon>
        <taxon>Imparidentia</taxon>
        <taxon>Neoheterodontei</taxon>
        <taxon>Myida</taxon>
        <taxon>Dreissenoidea</taxon>
        <taxon>Dreissenidae</taxon>
        <taxon>Dreissena</taxon>
    </lineage>
</organism>
<reference evidence="2" key="1">
    <citation type="journal article" date="2019" name="bioRxiv">
        <title>The Genome of the Zebra Mussel, Dreissena polymorpha: A Resource for Invasive Species Research.</title>
        <authorList>
            <person name="McCartney M.A."/>
            <person name="Auch B."/>
            <person name="Kono T."/>
            <person name="Mallez S."/>
            <person name="Zhang Y."/>
            <person name="Obille A."/>
            <person name="Becker A."/>
            <person name="Abrahante J.E."/>
            <person name="Garbe J."/>
            <person name="Badalamenti J.P."/>
            <person name="Herman A."/>
            <person name="Mangelson H."/>
            <person name="Liachko I."/>
            <person name="Sullivan S."/>
            <person name="Sone E.D."/>
            <person name="Koren S."/>
            <person name="Silverstein K.A.T."/>
            <person name="Beckman K.B."/>
            <person name="Gohl D.M."/>
        </authorList>
    </citation>
    <scope>NUCLEOTIDE SEQUENCE</scope>
    <source>
        <strain evidence="2">Duluth1</strain>
        <tissue evidence="2">Whole animal</tissue>
    </source>
</reference>
<dbReference type="AlphaFoldDB" id="A0A9D4CIY8"/>
<dbReference type="Proteomes" id="UP000828390">
    <property type="component" value="Unassembled WGS sequence"/>
</dbReference>
<evidence type="ECO:0008006" key="4">
    <source>
        <dbReference type="Google" id="ProtNLM"/>
    </source>
</evidence>
<protein>
    <recommendedName>
        <fullName evidence="4">Fibrinogen C-terminal domain-containing protein</fullName>
    </recommendedName>
</protein>
<accession>A0A9D4CIY8</accession>
<keyword evidence="3" id="KW-1185">Reference proteome</keyword>